<feature type="domain" description="GGDEF" evidence="3">
    <location>
        <begin position="303"/>
        <end position="408"/>
    </location>
</feature>
<dbReference type="GO" id="GO:0003677">
    <property type="term" value="F:DNA binding"/>
    <property type="evidence" value="ECO:0007669"/>
    <property type="project" value="UniProtKB-KW"/>
</dbReference>
<dbReference type="SUPFAM" id="SSF46894">
    <property type="entry name" value="C-terminal effector domain of the bipartite response regulators"/>
    <property type="match status" value="1"/>
</dbReference>
<reference evidence="4" key="1">
    <citation type="submission" date="2020-10" db="EMBL/GenBank/DDBJ databases">
        <authorList>
            <person name="Gilroy R."/>
        </authorList>
    </citation>
    <scope>NUCLEOTIDE SEQUENCE</scope>
    <source>
        <strain evidence="4">CHK183-6373</strain>
    </source>
</reference>
<dbReference type="SMART" id="SM00862">
    <property type="entry name" value="Trans_reg_C"/>
    <property type="match status" value="1"/>
</dbReference>
<dbReference type="InterPro" id="IPR011990">
    <property type="entry name" value="TPR-like_helical_dom_sf"/>
</dbReference>
<keyword evidence="2" id="KW-0238">DNA-binding</keyword>
<dbReference type="InterPro" id="IPR000160">
    <property type="entry name" value="GGDEF_dom"/>
</dbReference>
<dbReference type="Pfam" id="PF00486">
    <property type="entry name" value="Trans_reg_C"/>
    <property type="match status" value="1"/>
</dbReference>
<dbReference type="Gene3D" id="1.25.40.10">
    <property type="entry name" value="Tetratricopeptide repeat domain"/>
    <property type="match status" value="1"/>
</dbReference>
<accession>A0A9D1P856</accession>
<protein>
    <submittedName>
        <fullName evidence="4">Winged helix-turn-helix domain-containing protein</fullName>
    </submittedName>
</protein>
<dbReference type="GO" id="GO:0006355">
    <property type="term" value="P:regulation of DNA-templated transcription"/>
    <property type="evidence" value="ECO:0007669"/>
    <property type="project" value="InterPro"/>
</dbReference>
<dbReference type="PANTHER" id="PTHR35807">
    <property type="entry name" value="TRANSCRIPTIONAL REGULATOR REDD-RELATED"/>
    <property type="match status" value="1"/>
</dbReference>
<dbReference type="InterPro" id="IPR051677">
    <property type="entry name" value="AfsR-DnrI-RedD_regulator"/>
</dbReference>
<gene>
    <name evidence="4" type="ORF">IAA64_05635</name>
</gene>
<dbReference type="SMART" id="SM01043">
    <property type="entry name" value="BTAD"/>
    <property type="match status" value="1"/>
</dbReference>
<dbReference type="InterPro" id="IPR005158">
    <property type="entry name" value="BTAD"/>
</dbReference>
<proteinExistence type="inferred from homology"/>
<dbReference type="AlphaFoldDB" id="A0A9D1P856"/>
<evidence type="ECO:0000259" key="3">
    <source>
        <dbReference type="PROSITE" id="PS50887"/>
    </source>
</evidence>
<name>A0A9D1P856_9FIRM</name>
<dbReference type="InterPro" id="IPR001867">
    <property type="entry name" value="OmpR/PhoB-type_DNA-bd"/>
</dbReference>
<sequence>MGDTIRIQMMNTFTIYINEIQADHMVNKSRKGVALMQYLILNREQPVPNQRLLAALWSEEKSANPENALKTLVSRLRALLNQLSPGLGQAIVADRNAYHWQLLPGMSVDVYEIEDIFAALSGHNGDIAWHKEQYARLMKLYSGDLLQNGEPAEWALARATALHNQYMAAVYSYIDVLKDEENHKEIVNVCRAALDVDNFDDRLHMELMTALIRTNRTSEALVQYKHVIHLHYRYLGIQPSDDMQEFYKQIVHAGKTLEFNLESIRNELRESGEQRGAFVCEYAVFKEIFNLQMRNLERLGSTMFLAVIMVSALNGQAMEPIKQDNIMSGLLEILKQNLRKGDTITHFSPTIFALLLPSVNYTTGNMVMERVKRLFYRKYPNSNVAFNYRVGPLSSEKRTEETAQETVK</sequence>
<comment type="caution">
    <text evidence="4">The sequence shown here is derived from an EMBL/GenBank/DDBJ whole genome shotgun (WGS) entry which is preliminary data.</text>
</comment>
<comment type="similarity">
    <text evidence="1">Belongs to the AfsR/DnrI/RedD regulatory family.</text>
</comment>
<evidence type="ECO:0000256" key="2">
    <source>
        <dbReference type="ARBA" id="ARBA00023125"/>
    </source>
</evidence>
<evidence type="ECO:0000313" key="4">
    <source>
        <dbReference type="EMBL" id="HIV27428.1"/>
    </source>
</evidence>
<organism evidence="4 5">
    <name type="scientific">Candidatus Ornithocaccomicrobium faecavium</name>
    <dbReference type="NCBI Taxonomy" id="2840890"/>
    <lineage>
        <taxon>Bacteria</taxon>
        <taxon>Bacillati</taxon>
        <taxon>Bacillota</taxon>
        <taxon>Clostridia</taxon>
        <taxon>Candidatus Ornithocaccomicrobium</taxon>
    </lineage>
</organism>
<dbReference type="Proteomes" id="UP000886884">
    <property type="component" value="Unassembled WGS sequence"/>
</dbReference>
<dbReference type="InterPro" id="IPR016032">
    <property type="entry name" value="Sig_transdc_resp-reg_C-effctor"/>
</dbReference>
<dbReference type="PROSITE" id="PS50887">
    <property type="entry name" value="GGDEF"/>
    <property type="match status" value="1"/>
</dbReference>
<dbReference type="InterPro" id="IPR036388">
    <property type="entry name" value="WH-like_DNA-bd_sf"/>
</dbReference>
<dbReference type="Pfam" id="PF03704">
    <property type="entry name" value="BTAD"/>
    <property type="match status" value="1"/>
</dbReference>
<reference evidence="4" key="2">
    <citation type="journal article" date="2021" name="PeerJ">
        <title>Extensive microbial diversity within the chicken gut microbiome revealed by metagenomics and culture.</title>
        <authorList>
            <person name="Gilroy R."/>
            <person name="Ravi A."/>
            <person name="Getino M."/>
            <person name="Pursley I."/>
            <person name="Horton D.L."/>
            <person name="Alikhan N.F."/>
            <person name="Baker D."/>
            <person name="Gharbi K."/>
            <person name="Hall N."/>
            <person name="Watson M."/>
            <person name="Adriaenssens E.M."/>
            <person name="Foster-Nyarko E."/>
            <person name="Jarju S."/>
            <person name="Secka A."/>
            <person name="Antonio M."/>
            <person name="Oren A."/>
            <person name="Chaudhuri R.R."/>
            <person name="La Ragione R."/>
            <person name="Hildebrand F."/>
            <person name="Pallen M.J."/>
        </authorList>
    </citation>
    <scope>NUCLEOTIDE SEQUENCE</scope>
    <source>
        <strain evidence="4">CHK183-6373</strain>
    </source>
</reference>
<evidence type="ECO:0000313" key="5">
    <source>
        <dbReference type="Proteomes" id="UP000886884"/>
    </source>
</evidence>
<dbReference type="GO" id="GO:0000160">
    <property type="term" value="P:phosphorelay signal transduction system"/>
    <property type="evidence" value="ECO:0007669"/>
    <property type="project" value="InterPro"/>
</dbReference>
<evidence type="ECO:0000256" key="1">
    <source>
        <dbReference type="ARBA" id="ARBA00005820"/>
    </source>
</evidence>
<dbReference type="EMBL" id="DVOT01000101">
    <property type="protein sequence ID" value="HIV27428.1"/>
    <property type="molecule type" value="Genomic_DNA"/>
</dbReference>
<dbReference type="Gene3D" id="1.10.10.10">
    <property type="entry name" value="Winged helix-like DNA-binding domain superfamily/Winged helix DNA-binding domain"/>
    <property type="match status" value="1"/>
</dbReference>
<dbReference type="SUPFAM" id="SSF48452">
    <property type="entry name" value="TPR-like"/>
    <property type="match status" value="1"/>
</dbReference>